<evidence type="ECO:0000256" key="2">
    <source>
        <dbReference type="SAM" id="Phobius"/>
    </source>
</evidence>
<sequence length="558" mass="62783">MPYMLLLCQKACQQVRLIPLLTLLIMLSVSSGVLAIEFEAIPDRTKLAENETLVLYLRTDDIRQRDEPDLSVLEADFDILSTQVRSNIQIINGQNQSEKLWQVTLLPKRSGVIEVPAISLGNLNSQPFTLTISDAPSDEQQSADVFLDSSIDQKDSIYVQQQLIYTLRLYYATTISDHGLTEPELPDTLMVQLGNRQDFESRINGRLYNVAQWQFAIFPQKSGELVIPAQTFSGRIRIRNNYSLGALKQIRTKSPEHRITVKPIPDNFPAGFTWLPAESMEITEQWSGDFSQWQSGSPLTRTIALSARGLTAAQLPPVNLSLPEYIRQYPEQPQLKDTPTAEGMLGEKQINVALIPTRSGLMALPDIRIPWWNTVTDQLEYVSLASLQLDITADPQHAQTPAVIAPVESDEKQIVYIEKDNIIWQISTGASSFLSLILLWLWWNTRQKLTGAQQQKPALTMTGSIDKEISHVKKQLIQACRDNDAHTAWKYWQQWQKLSEVAPDNSTRQALQQLQSCLYGPAAAPEQWQGKTLAEAIGQLQNSSPAQPEQPLASLYPE</sequence>
<keyword evidence="5" id="KW-1185">Reference proteome</keyword>
<protein>
    <submittedName>
        <fullName evidence="4">Protein BatD</fullName>
    </submittedName>
</protein>
<dbReference type="Pfam" id="PF13584">
    <property type="entry name" value="BatD"/>
    <property type="match status" value="1"/>
</dbReference>
<feature type="transmembrane region" description="Helical" evidence="2">
    <location>
        <begin position="422"/>
        <end position="443"/>
    </location>
</feature>
<evidence type="ECO:0000313" key="4">
    <source>
        <dbReference type="EMBL" id="MBB1485335.1"/>
    </source>
</evidence>
<keyword evidence="2" id="KW-1133">Transmembrane helix</keyword>
<keyword evidence="2" id="KW-0812">Transmembrane</keyword>
<dbReference type="EMBL" id="JACJFM010000002">
    <property type="protein sequence ID" value="MBB1485335.1"/>
    <property type="molecule type" value="Genomic_DNA"/>
</dbReference>
<comment type="caution">
    <text evidence="4">The sequence shown here is derived from an EMBL/GenBank/DDBJ whole genome shotgun (WGS) entry which is preliminary data.</text>
</comment>
<organism evidence="4 5">
    <name type="scientific">Oceanospirillum sediminis</name>
    <dbReference type="NCBI Taxonomy" id="2760088"/>
    <lineage>
        <taxon>Bacteria</taxon>
        <taxon>Pseudomonadati</taxon>
        <taxon>Pseudomonadota</taxon>
        <taxon>Gammaproteobacteria</taxon>
        <taxon>Oceanospirillales</taxon>
        <taxon>Oceanospirillaceae</taxon>
        <taxon>Oceanospirillum</taxon>
    </lineage>
</organism>
<gene>
    <name evidence="4" type="ORF">H4O21_01720</name>
</gene>
<feature type="region of interest" description="Disordered" evidence="1">
    <location>
        <begin position="539"/>
        <end position="558"/>
    </location>
</feature>
<dbReference type="InterPro" id="IPR025738">
    <property type="entry name" value="BatD"/>
</dbReference>
<reference evidence="4 5" key="1">
    <citation type="submission" date="2020-08" db="EMBL/GenBank/DDBJ databases">
        <title>Oceanospirillum sp. nov. isolated from marine sediment.</title>
        <authorList>
            <person name="Ji X."/>
        </authorList>
    </citation>
    <scope>NUCLEOTIDE SEQUENCE [LARGE SCALE GENOMIC DNA]</scope>
    <source>
        <strain evidence="4 5">D5</strain>
    </source>
</reference>
<dbReference type="PANTHER" id="PTHR40940:SF1">
    <property type="entry name" value="PROTEIN BATD"/>
    <property type="match status" value="1"/>
</dbReference>
<dbReference type="Pfam" id="PF25607">
    <property type="entry name" value="DUF7939"/>
    <property type="match status" value="1"/>
</dbReference>
<dbReference type="PANTHER" id="PTHR40940">
    <property type="entry name" value="PROTEIN BATD-RELATED"/>
    <property type="match status" value="1"/>
</dbReference>
<evidence type="ECO:0000256" key="1">
    <source>
        <dbReference type="SAM" id="MobiDB-lite"/>
    </source>
</evidence>
<keyword evidence="2" id="KW-0472">Membrane</keyword>
<proteinExistence type="predicted"/>
<name>A0A839IJI1_9GAMM</name>
<dbReference type="InterPro" id="IPR057699">
    <property type="entry name" value="DUF7939"/>
</dbReference>
<dbReference type="RefSeq" id="WP_182807126.1">
    <property type="nucleotide sequence ID" value="NZ_JACJFM010000002.1"/>
</dbReference>
<feature type="domain" description="DUF7939" evidence="3">
    <location>
        <begin position="472"/>
        <end position="543"/>
    </location>
</feature>
<evidence type="ECO:0000259" key="3">
    <source>
        <dbReference type="Pfam" id="PF25607"/>
    </source>
</evidence>
<accession>A0A839IJI1</accession>
<dbReference type="Proteomes" id="UP000565262">
    <property type="component" value="Unassembled WGS sequence"/>
</dbReference>
<evidence type="ECO:0000313" key="5">
    <source>
        <dbReference type="Proteomes" id="UP000565262"/>
    </source>
</evidence>
<dbReference type="AlphaFoldDB" id="A0A839IJI1"/>